<feature type="compositionally biased region" description="Acidic residues" evidence="1">
    <location>
        <begin position="35"/>
        <end position="58"/>
    </location>
</feature>
<organism evidence="2 3">
    <name type="scientific">Linnemannia gamsii</name>
    <dbReference type="NCBI Taxonomy" id="64522"/>
    <lineage>
        <taxon>Eukaryota</taxon>
        <taxon>Fungi</taxon>
        <taxon>Fungi incertae sedis</taxon>
        <taxon>Mucoromycota</taxon>
        <taxon>Mortierellomycotina</taxon>
        <taxon>Mortierellomycetes</taxon>
        <taxon>Mortierellales</taxon>
        <taxon>Mortierellaceae</taxon>
        <taxon>Linnemannia</taxon>
    </lineage>
</organism>
<comment type="caution">
    <text evidence="2">The sequence shown here is derived from an EMBL/GenBank/DDBJ whole genome shotgun (WGS) entry which is preliminary data.</text>
</comment>
<gene>
    <name evidence="2" type="ORF">BGZ96_004012</name>
</gene>
<keyword evidence="3" id="KW-1185">Reference proteome</keyword>
<evidence type="ECO:0000313" key="3">
    <source>
        <dbReference type="Proteomes" id="UP001194696"/>
    </source>
</evidence>
<evidence type="ECO:0000313" key="2">
    <source>
        <dbReference type="EMBL" id="KAG0274927.1"/>
    </source>
</evidence>
<evidence type="ECO:0000256" key="1">
    <source>
        <dbReference type="SAM" id="MobiDB-lite"/>
    </source>
</evidence>
<dbReference type="Proteomes" id="UP001194696">
    <property type="component" value="Unassembled WGS sequence"/>
</dbReference>
<sequence>DGPDEDMLRAIQETMAKDEFKLLFLEHSVDHIHDIDEDDEETEDEETEDEEEDSDFEISDAALSDNDHGKPTLALRSMNTYFRDNDRLSPPTSPLDEEYYHCNRQSLIEGLDRFKCAIVAIPERDPNAFEEFVFVRRVWTQVQIAWN</sequence>
<dbReference type="EMBL" id="JAAAIM010001929">
    <property type="protein sequence ID" value="KAG0274927.1"/>
    <property type="molecule type" value="Genomic_DNA"/>
</dbReference>
<name>A0ABQ7JIL7_9FUNG</name>
<protein>
    <submittedName>
        <fullName evidence="2">Uncharacterized protein</fullName>
    </submittedName>
</protein>
<proteinExistence type="predicted"/>
<feature type="region of interest" description="Disordered" evidence="1">
    <location>
        <begin position="32"/>
        <end position="71"/>
    </location>
</feature>
<accession>A0ABQ7JIL7</accession>
<feature type="non-terminal residue" evidence="2">
    <location>
        <position position="1"/>
    </location>
</feature>
<reference evidence="2 3" key="1">
    <citation type="journal article" date="2020" name="Fungal Divers.">
        <title>Resolving the Mortierellaceae phylogeny through synthesis of multi-gene phylogenetics and phylogenomics.</title>
        <authorList>
            <person name="Vandepol N."/>
            <person name="Liber J."/>
            <person name="Desiro A."/>
            <person name="Na H."/>
            <person name="Kennedy M."/>
            <person name="Barry K."/>
            <person name="Grigoriev I.V."/>
            <person name="Miller A.N."/>
            <person name="O'Donnell K."/>
            <person name="Stajich J.E."/>
            <person name="Bonito G."/>
        </authorList>
    </citation>
    <scope>NUCLEOTIDE SEQUENCE [LARGE SCALE GENOMIC DNA]</scope>
    <source>
        <strain evidence="2 3">AD045</strain>
    </source>
</reference>